<protein>
    <submittedName>
        <fullName evidence="1">Uncharacterized protein</fullName>
    </submittedName>
</protein>
<accession>A0AAD7IVT8</accession>
<proteinExistence type="predicted"/>
<organism evidence="1 2">
    <name type="scientific">Mycena metata</name>
    <dbReference type="NCBI Taxonomy" id="1033252"/>
    <lineage>
        <taxon>Eukaryota</taxon>
        <taxon>Fungi</taxon>
        <taxon>Dikarya</taxon>
        <taxon>Basidiomycota</taxon>
        <taxon>Agaricomycotina</taxon>
        <taxon>Agaricomycetes</taxon>
        <taxon>Agaricomycetidae</taxon>
        <taxon>Agaricales</taxon>
        <taxon>Marasmiineae</taxon>
        <taxon>Mycenaceae</taxon>
        <taxon>Mycena</taxon>
    </lineage>
</organism>
<dbReference type="Proteomes" id="UP001215598">
    <property type="component" value="Unassembled WGS sequence"/>
</dbReference>
<dbReference type="AlphaFoldDB" id="A0AAD7IVT8"/>
<dbReference type="EMBL" id="JARKIB010000062">
    <property type="protein sequence ID" value="KAJ7751426.1"/>
    <property type="molecule type" value="Genomic_DNA"/>
</dbReference>
<evidence type="ECO:0000313" key="2">
    <source>
        <dbReference type="Proteomes" id="UP001215598"/>
    </source>
</evidence>
<evidence type="ECO:0000313" key="1">
    <source>
        <dbReference type="EMBL" id="KAJ7751426.1"/>
    </source>
</evidence>
<gene>
    <name evidence="1" type="ORF">B0H16DRAFT_1724147</name>
</gene>
<name>A0AAD7IVT8_9AGAR</name>
<sequence length="183" mass="20588">MSSTHDTHTAPTRLRGLYAPLLSLFHYLAQRLRPFELPSTPSWSITSTSCTATWAHHRSDKSYDPPPSPASWVTFGLKRVSSSTWRRRRARTIFVPADTRLWALYVHILWSQLIPRNVTSASCTATSAHCQRRVDIDAVVPEACKTRPINYATRPPTPAYCITRGPEAVPVIHSMAVDVDHAR</sequence>
<reference evidence="1" key="1">
    <citation type="submission" date="2023-03" db="EMBL/GenBank/DDBJ databases">
        <title>Massive genome expansion in bonnet fungi (Mycena s.s.) driven by repeated elements and novel gene families across ecological guilds.</title>
        <authorList>
            <consortium name="Lawrence Berkeley National Laboratory"/>
            <person name="Harder C.B."/>
            <person name="Miyauchi S."/>
            <person name="Viragh M."/>
            <person name="Kuo A."/>
            <person name="Thoen E."/>
            <person name="Andreopoulos B."/>
            <person name="Lu D."/>
            <person name="Skrede I."/>
            <person name="Drula E."/>
            <person name="Henrissat B."/>
            <person name="Morin E."/>
            <person name="Kohler A."/>
            <person name="Barry K."/>
            <person name="LaButti K."/>
            <person name="Morin E."/>
            <person name="Salamov A."/>
            <person name="Lipzen A."/>
            <person name="Mereny Z."/>
            <person name="Hegedus B."/>
            <person name="Baldrian P."/>
            <person name="Stursova M."/>
            <person name="Weitz H."/>
            <person name="Taylor A."/>
            <person name="Grigoriev I.V."/>
            <person name="Nagy L.G."/>
            <person name="Martin F."/>
            <person name="Kauserud H."/>
        </authorList>
    </citation>
    <scope>NUCLEOTIDE SEQUENCE</scope>
    <source>
        <strain evidence="1">CBHHK182m</strain>
    </source>
</reference>
<keyword evidence="2" id="KW-1185">Reference proteome</keyword>
<comment type="caution">
    <text evidence="1">The sequence shown here is derived from an EMBL/GenBank/DDBJ whole genome shotgun (WGS) entry which is preliminary data.</text>
</comment>